<dbReference type="PANTHER" id="PTHR42813">
    <property type="entry name" value="ZINC-TYPE ALCOHOL DEHYDROGENASE-LIKE"/>
    <property type="match status" value="1"/>
</dbReference>
<keyword evidence="9" id="KW-1185">Reference proteome</keyword>
<dbReference type="InterPro" id="IPR036291">
    <property type="entry name" value="NAD(P)-bd_dom_sf"/>
</dbReference>
<dbReference type="InterPro" id="IPR002328">
    <property type="entry name" value="ADH_Zn_CS"/>
</dbReference>
<name>A0A414NFH0_9ACTN</name>
<keyword evidence="4 6" id="KW-0862">Zinc</keyword>
<organism evidence="8 9">
    <name type="scientific">Collinsella intestinalis</name>
    <dbReference type="NCBI Taxonomy" id="147207"/>
    <lineage>
        <taxon>Bacteria</taxon>
        <taxon>Bacillati</taxon>
        <taxon>Actinomycetota</taxon>
        <taxon>Coriobacteriia</taxon>
        <taxon>Coriobacteriales</taxon>
        <taxon>Coriobacteriaceae</taxon>
        <taxon>Collinsella</taxon>
    </lineage>
</organism>
<dbReference type="AlphaFoldDB" id="A0A414NFH0"/>
<evidence type="ECO:0000256" key="6">
    <source>
        <dbReference type="RuleBase" id="RU361277"/>
    </source>
</evidence>
<keyword evidence="5" id="KW-0560">Oxidoreductase</keyword>
<dbReference type="InParanoid" id="A0A414NFH0"/>
<dbReference type="EMBL" id="QSLJ01000001">
    <property type="protein sequence ID" value="RHF38391.1"/>
    <property type="molecule type" value="Genomic_DNA"/>
</dbReference>
<comment type="caution">
    <text evidence="8">The sequence shown here is derived from an EMBL/GenBank/DDBJ whole genome shotgun (WGS) entry which is preliminary data.</text>
</comment>
<dbReference type="SUPFAM" id="SSF50129">
    <property type="entry name" value="GroES-like"/>
    <property type="match status" value="1"/>
</dbReference>
<evidence type="ECO:0000256" key="3">
    <source>
        <dbReference type="ARBA" id="ARBA00022723"/>
    </source>
</evidence>
<dbReference type="Gene3D" id="3.90.180.10">
    <property type="entry name" value="Medium-chain alcohol dehydrogenases, catalytic domain"/>
    <property type="match status" value="1"/>
</dbReference>
<evidence type="ECO:0000313" key="8">
    <source>
        <dbReference type="EMBL" id="RHF38391.1"/>
    </source>
</evidence>
<comment type="similarity">
    <text evidence="2 6">Belongs to the zinc-containing alcohol dehydrogenase family.</text>
</comment>
<dbReference type="GO" id="GO:0016491">
    <property type="term" value="F:oxidoreductase activity"/>
    <property type="evidence" value="ECO:0007669"/>
    <property type="project" value="UniProtKB-KW"/>
</dbReference>
<evidence type="ECO:0000256" key="4">
    <source>
        <dbReference type="ARBA" id="ARBA00022833"/>
    </source>
</evidence>
<protein>
    <submittedName>
        <fullName evidence="8">Alcohol dehydrogenase</fullName>
    </submittedName>
</protein>
<evidence type="ECO:0000256" key="1">
    <source>
        <dbReference type="ARBA" id="ARBA00001947"/>
    </source>
</evidence>
<dbReference type="InterPro" id="IPR020843">
    <property type="entry name" value="ER"/>
</dbReference>
<dbReference type="PROSITE" id="PS00059">
    <property type="entry name" value="ADH_ZINC"/>
    <property type="match status" value="1"/>
</dbReference>
<dbReference type="InterPro" id="IPR013154">
    <property type="entry name" value="ADH-like_N"/>
</dbReference>
<comment type="cofactor">
    <cofactor evidence="1 6">
        <name>Zn(2+)</name>
        <dbReference type="ChEBI" id="CHEBI:29105"/>
    </cofactor>
</comment>
<dbReference type="Gene3D" id="3.40.50.720">
    <property type="entry name" value="NAD(P)-binding Rossmann-like Domain"/>
    <property type="match status" value="1"/>
</dbReference>
<sequence>MKALVHDGNGHIALEDRPEPQLQLPTDAIIRVTCSTICTSDLHIIHGAVPRATPNTVLGHEFVGVVEQVGEGVHALKPGDRVAVSCETFCGECFYCERGWVNNCVEGGWELGCCEDGCQAELVRVAHAGHTCAPIPADVTDEDALFLGDIVATGHWGASIAEIEPGSTVAVIGAGPVGLTTMMCARLHEPATIIAIDIDPARLALARERGLADAVIDASDMDLAAVEAAVRELSSNRGADSVIEAAGGSNTFEMAWRIARPHGVVVLSAMYEGPQTLPLHEMYGKNLVFKTGGVDACNMGETMRLVQEGCIDASCLISGRYPLNDIVEAYRAFEAHEDGCLKLVITPWEDR</sequence>
<dbReference type="SMART" id="SM00829">
    <property type="entry name" value="PKS_ER"/>
    <property type="match status" value="1"/>
</dbReference>
<dbReference type="CDD" id="cd05278">
    <property type="entry name" value="FDH_like"/>
    <property type="match status" value="1"/>
</dbReference>
<dbReference type="InterPro" id="IPR013149">
    <property type="entry name" value="ADH-like_C"/>
</dbReference>
<dbReference type="InterPro" id="IPR011032">
    <property type="entry name" value="GroES-like_sf"/>
</dbReference>
<dbReference type="Proteomes" id="UP000283983">
    <property type="component" value="Unassembled WGS sequence"/>
</dbReference>
<keyword evidence="3 6" id="KW-0479">Metal-binding</keyword>
<dbReference type="FunCoup" id="A0A414NFH0">
    <property type="interactions" value="46"/>
</dbReference>
<evidence type="ECO:0000313" key="9">
    <source>
        <dbReference type="Proteomes" id="UP000283983"/>
    </source>
</evidence>
<dbReference type="SUPFAM" id="SSF51735">
    <property type="entry name" value="NAD(P)-binding Rossmann-fold domains"/>
    <property type="match status" value="1"/>
</dbReference>
<dbReference type="Pfam" id="PF08240">
    <property type="entry name" value="ADH_N"/>
    <property type="match status" value="1"/>
</dbReference>
<dbReference type="Pfam" id="PF00107">
    <property type="entry name" value="ADH_zinc_N"/>
    <property type="match status" value="1"/>
</dbReference>
<gene>
    <name evidence="8" type="ORF">DW682_01385</name>
</gene>
<accession>A0A414NFH0</accession>
<dbReference type="GO" id="GO:0008270">
    <property type="term" value="F:zinc ion binding"/>
    <property type="evidence" value="ECO:0007669"/>
    <property type="project" value="InterPro"/>
</dbReference>
<proteinExistence type="inferred from homology"/>
<dbReference type="PANTHER" id="PTHR42813:SF4">
    <property type="entry name" value="NADP-DEPENDENT ISOPROPANOL DEHYDROGENASE"/>
    <property type="match status" value="1"/>
</dbReference>
<reference evidence="8 9" key="1">
    <citation type="submission" date="2018-08" db="EMBL/GenBank/DDBJ databases">
        <title>A genome reference for cultivated species of the human gut microbiota.</title>
        <authorList>
            <person name="Zou Y."/>
            <person name="Xue W."/>
            <person name="Luo G."/>
        </authorList>
    </citation>
    <scope>NUCLEOTIDE SEQUENCE [LARGE SCALE GENOMIC DNA]</scope>
    <source>
        <strain evidence="8 9">AM25-33</strain>
    </source>
</reference>
<dbReference type="RefSeq" id="WP_118102524.1">
    <property type="nucleotide sequence ID" value="NZ_CABJEU010000001.1"/>
</dbReference>
<feature type="domain" description="Enoyl reductase (ER)" evidence="7">
    <location>
        <begin position="8"/>
        <end position="345"/>
    </location>
</feature>
<evidence type="ECO:0000256" key="5">
    <source>
        <dbReference type="ARBA" id="ARBA00023002"/>
    </source>
</evidence>
<evidence type="ECO:0000256" key="2">
    <source>
        <dbReference type="ARBA" id="ARBA00008072"/>
    </source>
</evidence>
<evidence type="ECO:0000259" key="7">
    <source>
        <dbReference type="SMART" id="SM00829"/>
    </source>
</evidence>